<comment type="caution">
    <text evidence="2">The sequence shown here is derived from an EMBL/GenBank/DDBJ whole genome shotgun (WGS) entry which is preliminary data.</text>
</comment>
<dbReference type="AlphaFoldDB" id="A0A167HG68"/>
<dbReference type="RefSeq" id="WP_068591699.1">
    <property type="nucleotide sequence ID" value="NZ_LRXL01000037.1"/>
</dbReference>
<dbReference type="OrthoDB" id="1451624at2"/>
<dbReference type="PROSITE" id="PS51257">
    <property type="entry name" value="PROKAR_LIPOPROTEIN"/>
    <property type="match status" value="1"/>
</dbReference>
<proteinExistence type="predicted"/>
<evidence type="ECO:0000256" key="1">
    <source>
        <dbReference type="SAM" id="SignalP"/>
    </source>
</evidence>
<reference evidence="2 3" key="1">
    <citation type="submission" date="2016-02" db="EMBL/GenBank/DDBJ databases">
        <title>Ulvibacter sp. LPB0005, isolated from Thais luteostoma.</title>
        <authorList>
            <person name="Shin S.-K."/>
            <person name="Yi H."/>
        </authorList>
    </citation>
    <scope>NUCLEOTIDE SEQUENCE [LARGE SCALE GENOMIC DNA]</scope>
    <source>
        <strain evidence="2 3">LPB0005</strain>
    </source>
</reference>
<sequence>MKTFGVLKSVLIFIVAFSVLSCSDDDNEVTQNLDLVGEWQRSDFSDEFEYKITFNADNTGVIIERIGPLDGSGPLTSSALEFNWRTKENTLTLNFGEEMETSNFSINSEGQLFLSELSDFYFIQLE</sequence>
<evidence type="ECO:0000313" key="3">
    <source>
        <dbReference type="Proteomes" id="UP000077013"/>
    </source>
</evidence>
<feature type="signal peptide" evidence="1">
    <location>
        <begin position="1"/>
        <end position="23"/>
    </location>
</feature>
<dbReference type="EMBL" id="LRXL01000037">
    <property type="protein sequence ID" value="OAB78573.1"/>
    <property type="molecule type" value="Genomic_DNA"/>
</dbReference>
<keyword evidence="3" id="KW-1185">Reference proteome</keyword>
<feature type="chain" id="PRO_5007887574" description="Lipocalin-like domain-containing protein" evidence="1">
    <location>
        <begin position="24"/>
        <end position="126"/>
    </location>
</feature>
<keyword evidence="1" id="KW-0732">Signal</keyword>
<gene>
    <name evidence="2" type="ORF">ULVI_08270</name>
</gene>
<name>A0A167HG68_9FLAO</name>
<evidence type="ECO:0008006" key="4">
    <source>
        <dbReference type="Google" id="ProtNLM"/>
    </source>
</evidence>
<organism evidence="2 3">
    <name type="scientific">Cochleicola gelatinilyticus</name>
    <dbReference type="NCBI Taxonomy" id="1763537"/>
    <lineage>
        <taxon>Bacteria</taxon>
        <taxon>Pseudomonadati</taxon>
        <taxon>Bacteroidota</taxon>
        <taxon>Flavobacteriia</taxon>
        <taxon>Flavobacteriales</taxon>
        <taxon>Flavobacteriaceae</taxon>
        <taxon>Cochleicola</taxon>
    </lineage>
</organism>
<protein>
    <recommendedName>
        <fullName evidence="4">Lipocalin-like domain-containing protein</fullName>
    </recommendedName>
</protein>
<dbReference type="Proteomes" id="UP000077013">
    <property type="component" value="Unassembled WGS sequence"/>
</dbReference>
<evidence type="ECO:0000313" key="2">
    <source>
        <dbReference type="EMBL" id="OAB78573.1"/>
    </source>
</evidence>
<accession>A0A167HG68</accession>